<dbReference type="VEuPathDB" id="VectorBase:LDEU008349"/>
<feature type="transmembrane region" description="Helical" evidence="11">
    <location>
        <begin position="20"/>
        <end position="38"/>
    </location>
</feature>
<dbReference type="PANTHER" id="PTHR19300">
    <property type="entry name" value="BETA-1,4-GALACTOSYLTRANSFERASE"/>
    <property type="match status" value="1"/>
</dbReference>
<gene>
    <name evidence="14" type="ORF">B4U80_02323</name>
</gene>
<dbReference type="InterPro" id="IPR027791">
    <property type="entry name" value="Galactosyl_T_C"/>
</dbReference>
<dbReference type="Pfam" id="PF02709">
    <property type="entry name" value="Glyco_transf_7C"/>
    <property type="match status" value="1"/>
</dbReference>
<sequence length="297" mass="34267">MFSSRFRVYCSNITIFEKYLFAYIFVLFIHSLTIRNLSPVDVITNDQLQTDLLQCSPKRVDYTVFTSRCPVVAPNLDNDVTVATEVNEDFLSKLPVLYSIKPGGSHKPEDCWPNFNVAIIVAYRNRSTHLQLFLQHMHPFLNSQLLSYTIFIVEQSDEHLFNRGKLFNIGFKEASKLDSFCCFIFHDIDLLPENQMQIYACSSQPRHMSANVDKLRYVLLYPELFGGAVALSKEHFERVNGFANYFFGWGGEDDDMSRRVRDAGLEIVRFSSHASKYKMLPHNSQEGNPERLSLLFA</sequence>
<dbReference type="PANTHER" id="PTHR19300:SF57">
    <property type="entry name" value="BETA-1,4-N-ACETYLGALACTOSAMINYLTRANSFERASE"/>
    <property type="match status" value="1"/>
</dbReference>
<organism evidence="14 15">
    <name type="scientific">Leptotrombidium deliense</name>
    <dbReference type="NCBI Taxonomy" id="299467"/>
    <lineage>
        <taxon>Eukaryota</taxon>
        <taxon>Metazoa</taxon>
        <taxon>Ecdysozoa</taxon>
        <taxon>Arthropoda</taxon>
        <taxon>Chelicerata</taxon>
        <taxon>Arachnida</taxon>
        <taxon>Acari</taxon>
        <taxon>Acariformes</taxon>
        <taxon>Trombidiformes</taxon>
        <taxon>Prostigmata</taxon>
        <taxon>Anystina</taxon>
        <taxon>Parasitengona</taxon>
        <taxon>Trombiculoidea</taxon>
        <taxon>Trombiculidae</taxon>
        <taxon>Leptotrombidium</taxon>
    </lineage>
</organism>
<evidence type="ECO:0000256" key="10">
    <source>
        <dbReference type="ARBA" id="ARBA00023180"/>
    </source>
</evidence>
<evidence type="ECO:0000256" key="9">
    <source>
        <dbReference type="ARBA" id="ARBA00023136"/>
    </source>
</evidence>
<evidence type="ECO:0000259" key="12">
    <source>
        <dbReference type="Pfam" id="PF02709"/>
    </source>
</evidence>
<comment type="similarity">
    <text evidence="3">Belongs to the glycosyltransferase 7 family.</text>
</comment>
<dbReference type="SUPFAM" id="SSF53448">
    <property type="entry name" value="Nucleotide-diphospho-sugar transferases"/>
    <property type="match status" value="1"/>
</dbReference>
<evidence type="ECO:0000256" key="4">
    <source>
        <dbReference type="ARBA" id="ARBA00022676"/>
    </source>
</evidence>
<dbReference type="GO" id="GO:0005794">
    <property type="term" value="C:Golgi apparatus"/>
    <property type="evidence" value="ECO:0007669"/>
    <property type="project" value="TreeGrafter"/>
</dbReference>
<keyword evidence="6 11" id="KW-0812">Transmembrane</keyword>
<evidence type="ECO:0000256" key="11">
    <source>
        <dbReference type="SAM" id="Phobius"/>
    </source>
</evidence>
<evidence type="ECO:0000256" key="8">
    <source>
        <dbReference type="ARBA" id="ARBA00022989"/>
    </source>
</evidence>
<evidence type="ECO:0000256" key="3">
    <source>
        <dbReference type="ARBA" id="ARBA00005735"/>
    </source>
</evidence>
<dbReference type="InterPro" id="IPR027995">
    <property type="entry name" value="Galactosyl_T_N"/>
</dbReference>
<feature type="domain" description="Galactosyltransferase C-terminal" evidence="12">
    <location>
        <begin position="206"/>
        <end position="282"/>
    </location>
</feature>
<accession>A0A443S824</accession>
<dbReference type="AlphaFoldDB" id="A0A443S824"/>
<dbReference type="GO" id="GO:0008378">
    <property type="term" value="F:galactosyltransferase activity"/>
    <property type="evidence" value="ECO:0007669"/>
    <property type="project" value="TreeGrafter"/>
</dbReference>
<evidence type="ECO:0000259" key="13">
    <source>
        <dbReference type="Pfam" id="PF13733"/>
    </source>
</evidence>
<dbReference type="GO" id="GO:0033842">
    <property type="term" value="F:N-acetyl-beta-glucosaminyl-derivative 4-beta-N-acetylgalactosaminyltransferase activity"/>
    <property type="evidence" value="ECO:0007669"/>
    <property type="project" value="TreeGrafter"/>
</dbReference>
<protein>
    <submittedName>
        <fullName evidence="14">Beta-1:4-N-acetylgalactosaminyltransferase bre-4-like protein</fullName>
    </submittedName>
</protein>
<evidence type="ECO:0000313" key="15">
    <source>
        <dbReference type="Proteomes" id="UP000288716"/>
    </source>
</evidence>
<dbReference type="GO" id="GO:0005975">
    <property type="term" value="P:carbohydrate metabolic process"/>
    <property type="evidence" value="ECO:0007669"/>
    <property type="project" value="InterPro"/>
</dbReference>
<keyword evidence="7" id="KW-0735">Signal-anchor</keyword>
<dbReference type="OrthoDB" id="10038994at2759"/>
<evidence type="ECO:0000256" key="2">
    <source>
        <dbReference type="ARBA" id="ARBA00004922"/>
    </source>
</evidence>
<dbReference type="EMBL" id="NCKV01006048">
    <property type="protein sequence ID" value="RWS23692.1"/>
    <property type="molecule type" value="Genomic_DNA"/>
</dbReference>
<evidence type="ECO:0000256" key="6">
    <source>
        <dbReference type="ARBA" id="ARBA00022692"/>
    </source>
</evidence>
<name>A0A443S824_9ACAR</name>
<dbReference type="InterPro" id="IPR029044">
    <property type="entry name" value="Nucleotide-diphossugar_trans"/>
</dbReference>
<keyword evidence="15" id="KW-1185">Reference proteome</keyword>
<keyword evidence="10" id="KW-0325">Glycoprotein</keyword>
<keyword evidence="9 11" id="KW-0472">Membrane</keyword>
<feature type="domain" description="Galactosyltransferase N-terminal" evidence="13">
    <location>
        <begin position="69"/>
        <end position="202"/>
    </location>
</feature>
<evidence type="ECO:0000256" key="7">
    <source>
        <dbReference type="ARBA" id="ARBA00022968"/>
    </source>
</evidence>
<proteinExistence type="inferred from homology"/>
<reference evidence="14 15" key="1">
    <citation type="journal article" date="2018" name="Gigascience">
        <title>Genomes of trombidid mites reveal novel predicted allergens and laterally-transferred genes associated with secondary metabolism.</title>
        <authorList>
            <person name="Dong X."/>
            <person name="Chaisiri K."/>
            <person name="Xia D."/>
            <person name="Armstrong S.D."/>
            <person name="Fang Y."/>
            <person name="Donnelly M.J."/>
            <person name="Kadowaki T."/>
            <person name="McGarry J.W."/>
            <person name="Darby A.C."/>
            <person name="Makepeace B.L."/>
        </authorList>
    </citation>
    <scope>NUCLEOTIDE SEQUENCE [LARGE SCALE GENOMIC DNA]</scope>
    <source>
        <strain evidence="14">UoL-UT</strain>
    </source>
</reference>
<keyword evidence="8 11" id="KW-1133">Transmembrane helix</keyword>
<comment type="subcellular location">
    <subcellularLocation>
        <location evidence="1">Membrane</location>
        <topology evidence="1">Single-pass type II membrane protein</topology>
    </subcellularLocation>
</comment>
<dbReference type="Gene3D" id="3.90.550.10">
    <property type="entry name" value="Spore Coat Polysaccharide Biosynthesis Protein SpsA, Chain A"/>
    <property type="match status" value="1"/>
</dbReference>
<comment type="caution">
    <text evidence="14">The sequence shown here is derived from an EMBL/GenBank/DDBJ whole genome shotgun (WGS) entry which is preliminary data.</text>
</comment>
<dbReference type="GO" id="GO:0016020">
    <property type="term" value="C:membrane"/>
    <property type="evidence" value="ECO:0007669"/>
    <property type="project" value="UniProtKB-SubCell"/>
</dbReference>
<dbReference type="STRING" id="299467.A0A443S824"/>
<dbReference type="InterPro" id="IPR003859">
    <property type="entry name" value="Galactosyl_T"/>
</dbReference>
<keyword evidence="5 14" id="KW-0808">Transferase</keyword>
<evidence type="ECO:0000313" key="14">
    <source>
        <dbReference type="EMBL" id="RWS23692.1"/>
    </source>
</evidence>
<dbReference type="GO" id="GO:0006688">
    <property type="term" value="P:glycosphingolipid biosynthetic process"/>
    <property type="evidence" value="ECO:0007669"/>
    <property type="project" value="TreeGrafter"/>
</dbReference>
<evidence type="ECO:0000256" key="5">
    <source>
        <dbReference type="ARBA" id="ARBA00022679"/>
    </source>
</evidence>
<dbReference type="UniPathway" id="UPA00378"/>
<evidence type="ECO:0000256" key="1">
    <source>
        <dbReference type="ARBA" id="ARBA00004606"/>
    </source>
</evidence>
<keyword evidence="4" id="KW-0328">Glycosyltransferase</keyword>
<comment type="pathway">
    <text evidence="2">Protein modification; protein glycosylation.</text>
</comment>
<dbReference type="Proteomes" id="UP000288716">
    <property type="component" value="Unassembled WGS sequence"/>
</dbReference>
<dbReference type="PRINTS" id="PR02050">
    <property type="entry name" value="B14GALTRFASE"/>
</dbReference>
<dbReference type="Pfam" id="PF13733">
    <property type="entry name" value="Glyco_transf_7N"/>
    <property type="match status" value="1"/>
</dbReference>